<dbReference type="EMBL" id="QOVI01000001">
    <property type="protein sequence ID" value="RXG18054.1"/>
    <property type="molecule type" value="Genomic_DNA"/>
</dbReference>
<dbReference type="AlphaFoldDB" id="A0A4Q0NYR9"/>
<protein>
    <submittedName>
        <fullName evidence="2">Putative NAD(P)-binding protein</fullName>
    </submittedName>
</protein>
<gene>
    <name evidence="2" type="ORF">DSM04_101242</name>
</gene>
<dbReference type="InterPro" id="IPR036291">
    <property type="entry name" value="NAD(P)-bd_dom_sf"/>
</dbReference>
<feature type="domain" description="NAD(P)-binding" evidence="1">
    <location>
        <begin position="9"/>
        <end position="145"/>
    </location>
</feature>
<evidence type="ECO:0000313" key="3">
    <source>
        <dbReference type="Proteomes" id="UP000289821"/>
    </source>
</evidence>
<dbReference type="Gene3D" id="3.40.50.720">
    <property type="entry name" value="NAD(P)-binding Rossmann-like Domain"/>
    <property type="match status" value="1"/>
</dbReference>
<proteinExistence type="predicted"/>
<dbReference type="RefSeq" id="WP_128759642.1">
    <property type="nucleotide sequence ID" value="NZ_QOVI01000001.1"/>
</dbReference>
<keyword evidence="3" id="KW-1185">Reference proteome</keyword>
<dbReference type="OrthoDB" id="9798632at2"/>
<dbReference type="SUPFAM" id="SSF51735">
    <property type="entry name" value="NAD(P)-binding Rossmann-fold domains"/>
    <property type="match status" value="1"/>
</dbReference>
<reference evidence="2 3" key="1">
    <citation type="submission" date="2018-07" db="EMBL/GenBank/DDBJ databases">
        <title>Leeuwenhoekiella genomics.</title>
        <authorList>
            <person name="Tahon G."/>
            <person name="Willems A."/>
        </authorList>
    </citation>
    <scope>NUCLEOTIDE SEQUENCE [LARGE SCALE GENOMIC DNA]</scope>
    <source>
        <strain evidence="2 3">R-50232</strain>
    </source>
</reference>
<evidence type="ECO:0000313" key="2">
    <source>
        <dbReference type="EMBL" id="RXG18054.1"/>
    </source>
</evidence>
<dbReference type="Proteomes" id="UP000289821">
    <property type="component" value="Unassembled WGS sequence"/>
</dbReference>
<evidence type="ECO:0000259" key="1">
    <source>
        <dbReference type="Pfam" id="PF13460"/>
    </source>
</evidence>
<dbReference type="PANTHER" id="PTHR14097">
    <property type="entry name" value="OXIDOREDUCTASE HTATIP2"/>
    <property type="match status" value="1"/>
</dbReference>
<dbReference type="PANTHER" id="PTHR14097:SF7">
    <property type="entry name" value="OXIDOREDUCTASE HTATIP2"/>
    <property type="match status" value="1"/>
</dbReference>
<sequence length="221" mass="24788">MGKTAIILGITGLTGNLLAKAVLADSRYDKLISFHRRKSNITHAKLEEHVVDVLELEKYKSLFKGDIVFCCIGTTQSKTSDKETYKQIDYGIPVSAARLCKQNKISQFIAISALGANAESSVFYNKVKGEMERDVLKQNLKETYLLQPALLAGDREEKRTIEKLAIQAFKFFNFFLIGPLKKFQSIKPEALVAAMQYLSFNTYADNKIESDVIKKLAAKHA</sequence>
<name>A0A4Q0NYR9_9FLAO</name>
<organism evidence="2 3">
    <name type="scientific">Leeuwenhoekiella aestuarii</name>
    <dbReference type="NCBI Taxonomy" id="2249426"/>
    <lineage>
        <taxon>Bacteria</taxon>
        <taxon>Pseudomonadati</taxon>
        <taxon>Bacteroidota</taxon>
        <taxon>Flavobacteriia</taxon>
        <taxon>Flavobacteriales</taxon>
        <taxon>Flavobacteriaceae</taxon>
        <taxon>Leeuwenhoekiella</taxon>
    </lineage>
</organism>
<dbReference type="Pfam" id="PF13460">
    <property type="entry name" value="NAD_binding_10"/>
    <property type="match status" value="1"/>
</dbReference>
<dbReference type="InterPro" id="IPR016040">
    <property type="entry name" value="NAD(P)-bd_dom"/>
</dbReference>
<accession>A0A4Q0NYR9</accession>
<comment type="caution">
    <text evidence="2">The sequence shown here is derived from an EMBL/GenBank/DDBJ whole genome shotgun (WGS) entry which is preliminary data.</text>
</comment>